<keyword evidence="15" id="KW-1133">Transmembrane helix</keyword>
<evidence type="ECO:0000313" key="19">
    <source>
        <dbReference type="Proteomes" id="UP000286746"/>
    </source>
</evidence>
<feature type="transmembrane region" description="Helical" evidence="15">
    <location>
        <begin position="140"/>
        <end position="161"/>
    </location>
</feature>
<dbReference type="InterPro" id="IPR050396">
    <property type="entry name" value="Glycosyltr_51/Transpeptidase"/>
</dbReference>
<dbReference type="FunFam" id="1.10.3810.10:FF:000001">
    <property type="entry name" value="Penicillin-binding protein 1A"/>
    <property type="match status" value="1"/>
</dbReference>
<comment type="catalytic activity">
    <reaction evidence="13">
        <text>[GlcNAc-(1-&gt;4)-Mur2Ac(oyl-L-Ala-gamma-D-Glu-L-Lys-D-Ala-D-Ala)](n)-di-trans,octa-cis-undecaprenyl diphosphate + beta-D-GlcNAc-(1-&gt;4)-Mur2Ac(oyl-L-Ala-gamma-D-Glu-L-Lys-D-Ala-D-Ala)-di-trans,octa-cis-undecaprenyl diphosphate = [GlcNAc-(1-&gt;4)-Mur2Ac(oyl-L-Ala-gamma-D-Glu-L-Lys-D-Ala-D-Ala)](n+1)-di-trans,octa-cis-undecaprenyl diphosphate + di-trans,octa-cis-undecaprenyl diphosphate + H(+)</text>
        <dbReference type="Rhea" id="RHEA:23708"/>
        <dbReference type="Rhea" id="RHEA-COMP:9602"/>
        <dbReference type="Rhea" id="RHEA-COMP:9603"/>
        <dbReference type="ChEBI" id="CHEBI:15378"/>
        <dbReference type="ChEBI" id="CHEBI:58405"/>
        <dbReference type="ChEBI" id="CHEBI:60033"/>
        <dbReference type="ChEBI" id="CHEBI:78435"/>
        <dbReference type="EC" id="2.4.99.28"/>
    </reaction>
</comment>
<dbReference type="InterPro" id="IPR001460">
    <property type="entry name" value="PCN-bd_Tpept"/>
</dbReference>
<dbReference type="InterPro" id="IPR012338">
    <property type="entry name" value="Beta-lactam/transpept-like"/>
</dbReference>
<accession>A0A401W509</accession>
<feature type="compositionally biased region" description="Basic and acidic residues" evidence="14">
    <location>
        <begin position="515"/>
        <end position="526"/>
    </location>
</feature>
<gene>
    <name evidence="18" type="ORF">GKJPGBOP_04104</name>
</gene>
<comment type="caution">
    <text evidence="18">The sequence shown here is derived from an EMBL/GenBank/DDBJ whole genome shotgun (WGS) entry which is preliminary data.</text>
</comment>
<evidence type="ECO:0000256" key="9">
    <source>
        <dbReference type="ARBA" id="ARBA00022984"/>
    </source>
</evidence>
<evidence type="ECO:0000256" key="6">
    <source>
        <dbReference type="ARBA" id="ARBA00022679"/>
    </source>
</evidence>
<feature type="region of interest" description="Disordered" evidence="14">
    <location>
        <begin position="514"/>
        <end position="533"/>
    </location>
</feature>
<dbReference type="Gene3D" id="3.40.710.10">
    <property type="entry name" value="DD-peptidase/beta-lactamase superfamily"/>
    <property type="match status" value="1"/>
</dbReference>
<dbReference type="Proteomes" id="UP000286746">
    <property type="component" value="Unassembled WGS sequence"/>
</dbReference>
<evidence type="ECO:0000256" key="1">
    <source>
        <dbReference type="ARBA" id="ARBA00007090"/>
    </source>
</evidence>
<dbReference type="InterPro" id="IPR023346">
    <property type="entry name" value="Lysozyme-like_dom_sf"/>
</dbReference>
<protein>
    <submittedName>
        <fullName evidence="18">Penicillin-binding protein</fullName>
    </submittedName>
</protein>
<evidence type="ECO:0000259" key="17">
    <source>
        <dbReference type="Pfam" id="PF00912"/>
    </source>
</evidence>
<feature type="domain" description="Penicillin-binding protein transpeptidase" evidence="16">
    <location>
        <begin position="468"/>
        <end position="729"/>
    </location>
</feature>
<evidence type="ECO:0000256" key="12">
    <source>
        <dbReference type="ARBA" id="ARBA00034000"/>
    </source>
</evidence>
<dbReference type="SUPFAM" id="SSF56601">
    <property type="entry name" value="beta-lactamase/transpeptidase-like"/>
    <property type="match status" value="1"/>
</dbReference>
<dbReference type="GO" id="GO:0008658">
    <property type="term" value="F:penicillin binding"/>
    <property type="evidence" value="ECO:0007669"/>
    <property type="project" value="InterPro"/>
</dbReference>
<keyword evidence="6" id="KW-0808">Transferase</keyword>
<evidence type="ECO:0000256" key="13">
    <source>
        <dbReference type="ARBA" id="ARBA00049902"/>
    </source>
</evidence>
<dbReference type="InterPro" id="IPR036950">
    <property type="entry name" value="PBP_transglycosylase"/>
</dbReference>
<evidence type="ECO:0000256" key="11">
    <source>
        <dbReference type="ARBA" id="ARBA00023316"/>
    </source>
</evidence>
<dbReference type="GO" id="GO:0008360">
    <property type="term" value="P:regulation of cell shape"/>
    <property type="evidence" value="ECO:0007669"/>
    <property type="project" value="UniProtKB-KW"/>
</dbReference>
<dbReference type="RefSeq" id="WP_125055277.1">
    <property type="nucleotide sequence ID" value="NZ_BHZD01000001.1"/>
</dbReference>
<dbReference type="PANTHER" id="PTHR32282">
    <property type="entry name" value="BINDING PROTEIN TRANSPEPTIDASE, PUTATIVE-RELATED"/>
    <property type="match status" value="1"/>
</dbReference>
<organism evidence="18 19">
    <name type="scientific">Streptomyces paromomycinus</name>
    <name type="common">Streptomyces rimosus subsp. paromomycinus</name>
    <dbReference type="NCBI Taxonomy" id="92743"/>
    <lineage>
        <taxon>Bacteria</taxon>
        <taxon>Bacillati</taxon>
        <taxon>Actinomycetota</taxon>
        <taxon>Actinomycetes</taxon>
        <taxon>Kitasatosporales</taxon>
        <taxon>Streptomycetaceae</taxon>
        <taxon>Streptomyces</taxon>
    </lineage>
</organism>
<dbReference type="EMBL" id="BHZD01000001">
    <property type="protein sequence ID" value="GCD44408.1"/>
    <property type="molecule type" value="Genomic_DNA"/>
</dbReference>
<evidence type="ECO:0000256" key="7">
    <source>
        <dbReference type="ARBA" id="ARBA00022801"/>
    </source>
</evidence>
<feature type="compositionally biased region" description="Gly residues" evidence="14">
    <location>
        <begin position="846"/>
        <end position="862"/>
    </location>
</feature>
<feature type="compositionally biased region" description="Basic residues" evidence="14">
    <location>
        <begin position="105"/>
        <end position="116"/>
    </location>
</feature>
<comment type="similarity">
    <text evidence="2">In the N-terminal section; belongs to the glycosyltransferase 51 family.</text>
</comment>
<keyword evidence="5" id="KW-0328">Glycosyltransferase</keyword>
<proteinExistence type="inferred from homology"/>
<keyword evidence="4" id="KW-0645">Protease</keyword>
<dbReference type="InterPro" id="IPR001264">
    <property type="entry name" value="Glyco_trans_51"/>
</dbReference>
<dbReference type="Gene3D" id="1.10.3810.10">
    <property type="entry name" value="Biosynthetic peptidoglycan transglycosylase-like"/>
    <property type="match status" value="1"/>
</dbReference>
<evidence type="ECO:0000256" key="4">
    <source>
        <dbReference type="ARBA" id="ARBA00022670"/>
    </source>
</evidence>
<dbReference type="SUPFAM" id="SSF53955">
    <property type="entry name" value="Lysozyme-like"/>
    <property type="match status" value="1"/>
</dbReference>
<evidence type="ECO:0000256" key="8">
    <source>
        <dbReference type="ARBA" id="ARBA00022960"/>
    </source>
</evidence>
<evidence type="ECO:0000256" key="2">
    <source>
        <dbReference type="ARBA" id="ARBA00007739"/>
    </source>
</evidence>
<evidence type="ECO:0000256" key="10">
    <source>
        <dbReference type="ARBA" id="ARBA00023268"/>
    </source>
</evidence>
<keyword evidence="11" id="KW-0961">Cell wall biogenesis/degradation</keyword>
<evidence type="ECO:0000259" key="16">
    <source>
        <dbReference type="Pfam" id="PF00905"/>
    </source>
</evidence>
<dbReference type="GO" id="GO:0009252">
    <property type="term" value="P:peptidoglycan biosynthetic process"/>
    <property type="evidence" value="ECO:0007669"/>
    <property type="project" value="UniProtKB-KW"/>
</dbReference>
<keyword evidence="15" id="KW-0472">Membrane</keyword>
<dbReference type="AlphaFoldDB" id="A0A401W509"/>
<dbReference type="Pfam" id="PF00912">
    <property type="entry name" value="Transgly"/>
    <property type="match status" value="1"/>
</dbReference>
<comment type="catalytic activity">
    <reaction evidence="12">
        <text>Preferential cleavage: (Ac)2-L-Lys-D-Ala-|-D-Ala. Also transpeptidation of peptidyl-alanyl moieties that are N-acyl substituents of D-alanine.</text>
        <dbReference type="EC" id="3.4.16.4"/>
    </reaction>
</comment>
<feature type="compositionally biased region" description="Low complexity" evidence="14">
    <location>
        <begin position="20"/>
        <end position="33"/>
    </location>
</feature>
<feature type="region of interest" description="Disordered" evidence="14">
    <location>
        <begin position="1"/>
        <end position="118"/>
    </location>
</feature>
<name>A0A401W509_STREY</name>
<evidence type="ECO:0000256" key="5">
    <source>
        <dbReference type="ARBA" id="ARBA00022676"/>
    </source>
</evidence>
<dbReference type="PANTHER" id="PTHR32282:SF34">
    <property type="entry name" value="PENICILLIN-BINDING PROTEIN 1A"/>
    <property type="match status" value="1"/>
</dbReference>
<evidence type="ECO:0000256" key="3">
    <source>
        <dbReference type="ARBA" id="ARBA00022645"/>
    </source>
</evidence>
<evidence type="ECO:0000256" key="14">
    <source>
        <dbReference type="SAM" id="MobiDB-lite"/>
    </source>
</evidence>
<keyword evidence="19" id="KW-1185">Reference proteome</keyword>
<dbReference type="Pfam" id="PF00905">
    <property type="entry name" value="Transpeptidase"/>
    <property type="match status" value="1"/>
</dbReference>
<feature type="region of interest" description="Disordered" evidence="14">
    <location>
        <begin position="783"/>
        <end position="898"/>
    </location>
</feature>
<evidence type="ECO:0000313" key="18">
    <source>
        <dbReference type="EMBL" id="GCD44408.1"/>
    </source>
</evidence>
<dbReference type="GO" id="GO:0071555">
    <property type="term" value="P:cell wall organization"/>
    <property type="evidence" value="ECO:0007669"/>
    <property type="project" value="UniProtKB-KW"/>
</dbReference>
<dbReference type="GO" id="GO:0030288">
    <property type="term" value="C:outer membrane-bounded periplasmic space"/>
    <property type="evidence" value="ECO:0007669"/>
    <property type="project" value="TreeGrafter"/>
</dbReference>
<feature type="compositionally biased region" description="Gly residues" evidence="14">
    <location>
        <begin position="82"/>
        <end position="100"/>
    </location>
</feature>
<keyword evidence="7" id="KW-0378">Hydrolase</keyword>
<keyword evidence="9" id="KW-0573">Peptidoglycan synthesis</keyword>
<comment type="similarity">
    <text evidence="1">In the C-terminal section; belongs to the transpeptidase family.</text>
</comment>
<feature type="compositionally biased region" description="Pro residues" evidence="14">
    <location>
        <begin position="799"/>
        <end position="815"/>
    </location>
</feature>
<dbReference type="GO" id="GO:0009002">
    <property type="term" value="F:serine-type D-Ala-D-Ala carboxypeptidase activity"/>
    <property type="evidence" value="ECO:0007669"/>
    <property type="project" value="UniProtKB-EC"/>
</dbReference>
<feature type="domain" description="Glycosyl transferase family 51" evidence="17">
    <location>
        <begin position="191"/>
        <end position="362"/>
    </location>
</feature>
<dbReference type="GO" id="GO:0006508">
    <property type="term" value="P:proteolysis"/>
    <property type="evidence" value="ECO:0007669"/>
    <property type="project" value="UniProtKB-KW"/>
</dbReference>
<keyword evidence="3" id="KW-0121">Carboxypeptidase</keyword>
<feature type="compositionally biased region" description="Gly residues" evidence="14">
    <location>
        <begin position="871"/>
        <end position="898"/>
    </location>
</feature>
<reference evidence="18 19" key="1">
    <citation type="submission" date="2018-11" db="EMBL/GenBank/DDBJ databases">
        <title>Whole genome sequence of Streptomyces paromomycinus NBRC 15454(T).</title>
        <authorList>
            <person name="Komaki H."/>
            <person name="Tamura T."/>
        </authorList>
    </citation>
    <scope>NUCLEOTIDE SEQUENCE [LARGE SCALE GENOMIC DNA]</scope>
    <source>
        <strain evidence="18 19">NBRC 15454</strain>
    </source>
</reference>
<keyword evidence="15" id="KW-0812">Transmembrane</keyword>
<sequence length="898" mass="95585">MSEHRRKPPQPQGGGRAAARRAAQQSPGRRAAPTRGSAPAPGPDSGAYGQERPAGGRAEARRAAQRGGRRRASDTAAMASGSGHGGRGGGRRGGGGGGGDEGGRGRGRGAGRPGKKRIIDYPRAGKIGWRRFVPSWKQTLGTCIGFLALIVGASGIALAYVDIPDPQKASQLQKNVYYWSNGKPMVVAGGGELNRQIVPISSIPATMQDAVISAENASFYEDSGIDPMGIARAVFNMARGGETQSGSTITQQYVKNTYLDQSQTIKRKLTELFISVKVGIKEDKKDILAGYLNTAYYGRGAYGIQAASRAYYGKDCDKLTPSESAFMAALLNGPNLYDPYITTETKGANLKRAEYRWKWTLDREVEVGRMKKPDRDQIKDFPMPLKPKKAMDLRGQKGYLVDLANNYITANTKITDAMLKKGGYEIHTTFDEKQVNELAASVDKVTKEHIKPDEREVDKYVQFGGASVEPGTGKIVAIYGGKDATQHYTNNADYTGVQVGSTFKPFVLASAMSEGVRDPHNPERRTRVSPNSIYNGDNKLKLLNYDGTVWHDKDGKEWHQANDGNEDKGKVTLRTAMQFSVNTPYIQLGMDVGRDKVKEAAIAAGLRDDQSMAKTTPAFSLGTSAPSAIRLAGAYATFAASGQQDDPYSVESVEKDGRTKYEHTKKPKTGFSAAVADNVTDVLKTVVEKGTGTAAKLPGGREAAGKTGTTDDNKSAWFAGYTKQLATTIGMWRVDDQAKQQQFLKMYGVGGEKKVHGASFPARIWADYMAQVMKGKKLERFPQPAPIGQTVYGDGMSPSPKPTPSAPPPSSPTPTPSKSAPTSPTPTPTPTKTCADWDLNCRTNGGATGGDTGGRPGGGDSGGTTPTPDPGTGGPGGDEGGIFGHPAGGSGAGGRRDY</sequence>
<keyword evidence="10" id="KW-0511">Multifunctional enzyme</keyword>
<evidence type="ECO:0000256" key="15">
    <source>
        <dbReference type="SAM" id="Phobius"/>
    </source>
</evidence>
<keyword evidence="8" id="KW-0133">Cell shape</keyword>
<dbReference type="GO" id="GO:0008955">
    <property type="term" value="F:peptidoglycan glycosyltransferase activity"/>
    <property type="evidence" value="ECO:0007669"/>
    <property type="project" value="UniProtKB-EC"/>
</dbReference>